<dbReference type="PANTHER" id="PTHR21277:SF5">
    <property type="entry name" value="TRANSCRIPTIONAL ADAPTER 1"/>
    <property type="match status" value="1"/>
</dbReference>
<name>A0A1U7LLZ4_NEOID</name>
<accession>A0A1U7LLZ4</accession>
<dbReference type="STRING" id="1198029.A0A1U7LLZ4"/>
<evidence type="ECO:0000313" key="6">
    <source>
        <dbReference type="EMBL" id="OLL23675.1"/>
    </source>
</evidence>
<dbReference type="PANTHER" id="PTHR21277">
    <property type="entry name" value="TRANSCRIPTIONAL ADAPTER 1"/>
    <property type="match status" value="1"/>
</dbReference>
<feature type="region of interest" description="Disordered" evidence="5">
    <location>
        <begin position="1"/>
        <end position="26"/>
    </location>
</feature>
<sequence>MVAQSSPASTPTQPNGGSNAPPPSPKRILLEPLIVQMQSALQSKFPRYQNLIRDFLLGKITRAEFNDSIVQVLEKRHYKLHNEIVLSIYTNAFHDPSTENGAYDWGTKRKKLGPQSHRNENAKKLKTEVLSLPIRERQKLKTMLVNEHKGPAILPSSLIETRINKLPKVPYARDRFNTYCHDVKQGLFVPLLTEQQCLPEISGLSDRTHAIAIEHGLLDGIESGVSDYLLNSLEAHLKNIIQQTRISRAGTEINQLDDFSVSLTISGGTFVENVSSIIRYWNSGGCGHSESDTEDAEGVTESREQRELWSVLDEVLA</sequence>
<dbReference type="AlphaFoldDB" id="A0A1U7LLZ4"/>
<keyword evidence="2" id="KW-0805">Transcription regulation</keyword>
<evidence type="ECO:0000256" key="1">
    <source>
        <dbReference type="ARBA" id="ARBA00004123"/>
    </source>
</evidence>
<dbReference type="GO" id="GO:0006357">
    <property type="term" value="P:regulation of transcription by RNA polymerase II"/>
    <property type="evidence" value="ECO:0007669"/>
    <property type="project" value="TreeGrafter"/>
</dbReference>
<dbReference type="EMBL" id="LXFE01001376">
    <property type="protein sequence ID" value="OLL23675.1"/>
    <property type="molecule type" value="Genomic_DNA"/>
</dbReference>
<dbReference type="GO" id="GO:0000124">
    <property type="term" value="C:SAGA complex"/>
    <property type="evidence" value="ECO:0007669"/>
    <property type="project" value="EnsemblFungi"/>
</dbReference>
<keyword evidence="7" id="KW-1185">Reference proteome</keyword>
<dbReference type="OrthoDB" id="10264870at2759"/>
<keyword evidence="3" id="KW-0804">Transcription</keyword>
<dbReference type="CDD" id="cd22933">
    <property type="entry name" value="HFD_HFI1"/>
    <property type="match status" value="1"/>
</dbReference>
<proteinExistence type="predicted"/>
<evidence type="ECO:0000313" key="7">
    <source>
        <dbReference type="Proteomes" id="UP000186594"/>
    </source>
</evidence>
<dbReference type="GO" id="GO:0003713">
    <property type="term" value="F:transcription coactivator activity"/>
    <property type="evidence" value="ECO:0007669"/>
    <property type="project" value="TreeGrafter"/>
</dbReference>
<gene>
    <name evidence="6" type="ORF">NEOLI_003798</name>
</gene>
<comment type="caution">
    <text evidence="6">The sequence shown here is derived from an EMBL/GenBank/DDBJ whole genome shotgun (WGS) entry which is preliminary data.</text>
</comment>
<evidence type="ECO:0000256" key="4">
    <source>
        <dbReference type="ARBA" id="ARBA00023242"/>
    </source>
</evidence>
<evidence type="ECO:0000256" key="2">
    <source>
        <dbReference type="ARBA" id="ARBA00023015"/>
    </source>
</evidence>
<dbReference type="Proteomes" id="UP000186594">
    <property type="component" value="Unassembled WGS sequence"/>
</dbReference>
<keyword evidence="4" id="KW-0539">Nucleus</keyword>
<dbReference type="Pfam" id="PF12767">
    <property type="entry name" value="SAGA-Tad1"/>
    <property type="match status" value="1"/>
</dbReference>
<dbReference type="GO" id="GO:0005634">
    <property type="term" value="C:nucleus"/>
    <property type="evidence" value="ECO:0007669"/>
    <property type="project" value="UniProtKB-SubCell"/>
</dbReference>
<comment type="subcellular location">
    <subcellularLocation>
        <location evidence="1">Nucleus</location>
    </subcellularLocation>
</comment>
<organism evidence="6 7">
    <name type="scientific">Neolecta irregularis (strain DAH-3)</name>
    <dbReference type="NCBI Taxonomy" id="1198029"/>
    <lineage>
        <taxon>Eukaryota</taxon>
        <taxon>Fungi</taxon>
        <taxon>Dikarya</taxon>
        <taxon>Ascomycota</taxon>
        <taxon>Taphrinomycotina</taxon>
        <taxon>Neolectales</taxon>
        <taxon>Neolectaceae</taxon>
        <taxon>Neolecta</taxon>
    </lineage>
</organism>
<evidence type="ECO:0000256" key="5">
    <source>
        <dbReference type="SAM" id="MobiDB-lite"/>
    </source>
</evidence>
<dbReference type="InterPro" id="IPR024738">
    <property type="entry name" value="Hfi1/Tada1"/>
</dbReference>
<protein>
    <submittedName>
        <fullName evidence="6">Transcriptional coactivator hfi1</fullName>
    </submittedName>
</protein>
<reference evidence="6 7" key="1">
    <citation type="submission" date="2016-04" db="EMBL/GenBank/DDBJ databases">
        <title>Evolutionary innovation and constraint leading to complex multicellularity in the Ascomycota.</title>
        <authorList>
            <person name="Cisse O."/>
            <person name="Nguyen A."/>
            <person name="Hewitt D.A."/>
            <person name="Jedd G."/>
            <person name="Stajich J.E."/>
        </authorList>
    </citation>
    <scope>NUCLEOTIDE SEQUENCE [LARGE SCALE GENOMIC DNA]</scope>
    <source>
        <strain evidence="6 7">DAH-3</strain>
    </source>
</reference>
<feature type="compositionally biased region" description="Polar residues" evidence="5">
    <location>
        <begin position="1"/>
        <end position="13"/>
    </location>
</feature>
<evidence type="ECO:0000256" key="3">
    <source>
        <dbReference type="ARBA" id="ARBA00023163"/>
    </source>
</evidence>